<dbReference type="AlphaFoldDB" id="A0A6A6UNS2"/>
<evidence type="ECO:0000313" key="3">
    <source>
        <dbReference type="Proteomes" id="UP000799302"/>
    </source>
</evidence>
<organism evidence="2 3">
    <name type="scientific">Microthyrium microscopicum</name>
    <dbReference type="NCBI Taxonomy" id="703497"/>
    <lineage>
        <taxon>Eukaryota</taxon>
        <taxon>Fungi</taxon>
        <taxon>Dikarya</taxon>
        <taxon>Ascomycota</taxon>
        <taxon>Pezizomycotina</taxon>
        <taxon>Dothideomycetes</taxon>
        <taxon>Dothideomycetes incertae sedis</taxon>
        <taxon>Microthyriales</taxon>
        <taxon>Microthyriaceae</taxon>
        <taxon>Microthyrium</taxon>
    </lineage>
</organism>
<feature type="compositionally biased region" description="Polar residues" evidence="1">
    <location>
        <begin position="129"/>
        <end position="140"/>
    </location>
</feature>
<evidence type="ECO:0000313" key="2">
    <source>
        <dbReference type="EMBL" id="KAF2673103.1"/>
    </source>
</evidence>
<feature type="compositionally biased region" description="Basic and acidic residues" evidence="1">
    <location>
        <begin position="26"/>
        <end position="46"/>
    </location>
</feature>
<accession>A0A6A6UNS2</accession>
<gene>
    <name evidence="2" type="ORF">BT63DRAFT_410150</name>
</gene>
<proteinExistence type="predicted"/>
<feature type="region of interest" description="Disordered" evidence="1">
    <location>
        <begin position="95"/>
        <end position="149"/>
    </location>
</feature>
<dbReference type="EMBL" id="MU004231">
    <property type="protein sequence ID" value="KAF2673103.1"/>
    <property type="molecule type" value="Genomic_DNA"/>
</dbReference>
<feature type="region of interest" description="Disordered" evidence="1">
    <location>
        <begin position="26"/>
        <end position="54"/>
    </location>
</feature>
<feature type="compositionally biased region" description="Polar residues" evidence="1">
    <location>
        <begin position="100"/>
        <end position="110"/>
    </location>
</feature>
<sequence length="149" mass="16136">MLLVINNMKYPDRTLSVIDISRERLVPGGQGDRESISQNTKKEEAHFPTTKTSAAMTRPAPFEICLNTECPTTLSNLAAGRASFNASRQMISYGVHGYSTPGSFPKSSSCRAHPTHPLRRENDAAQAAASETSSNPSAVWQSKRCGSAH</sequence>
<name>A0A6A6UNS2_9PEZI</name>
<protein>
    <submittedName>
        <fullName evidence="2">Uncharacterized protein</fullName>
    </submittedName>
</protein>
<keyword evidence="3" id="KW-1185">Reference proteome</keyword>
<evidence type="ECO:0000256" key="1">
    <source>
        <dbReference type="SAM" id="MobiDB-lite"/>
    </source>
</evidence>
<dbReference type="Proteomes" id="UP000799302">
    <property type="component" value="Unassembled WGS sequence"/>
</dbReference>
<reference evidence="2" key="1">
    <citation type="journal article" date="2020" name="Stud. Mycol.">
        <title>101 Dothideomycetes genomes: a test case for predicting lifestyles and emergence of pathogens.</title>
        <authorList>
            <person name="Haridas S."/>
            <person name="Albert R."/>
            <person name="Binder M."/>
            <person name="Bloem J."/>
            <person name="Labutti K."/>
            <person name="Salamov A."/>
            <person name="Andreopoulos B."/>
            <person name="Baker S."/>
            <person name="Barry K."/>
            <person name="Bills G."/>
            <person name="Bluhm B."/>
            <person name="Cannon C."/>
            <person name="Castanera R."/>
            <person name="Culley D."/>
            <person name="Daum C."/>
            <person name="Ezra D."/>
            <person name="Gonzalez J."/>
            <person name="Henrissat B."/>
            <person name="Kuo A."/>
            <person name="Liang C."/>
            <person name="Lipzen A."/>
            <person name="Lutzoni F."/>
            <person name="Magnuson J."/>
            <person name="Mondo S."/>
            <person name="Nolan M."/>
            <person name="Ohm R."/>
            <person name="Pangilinan J."/>
            <person name="Park H.-J."/>
            <person name="Ramirez L."/>
            <person name="Alfaro M."/>
            <person name="Sun H."/>
            <person name="Tritt A."/>
            <person name="Yoshinaga Y."/>
            <person name="Zwiers L.-H."/>
            <person name="Turgeon B."/>
            <person name="Goodwin S."/>
            <person name="Spatafora J."/>
            <person name="Crous P."/>
            <person name="Grigoriev I."/>
        </authorList>
    </citation>
    <scope>NUCLEOTIDE SEQUENCE</scope>
    <source>
        <strain evidence="2">CBS 115976</strain>
    </source>
</reference>